<sequence length="167" mass="17697">MRGDGRVRRGPSGGPPPAVPADAARAAEVRAITESSRSLRGPLLPILHTVVERFGYVSDDDIPMIADVLNLSRADVHGVVSFYHDFRRTPAPSHTVTLCRAEACQSVGAGALYAATAERFSEDSGVEVGEVFCLGNCALGPAGMIDGRLHGRLSSDRIEALGEGWTR</sequence>
<dbReference type="SUPFAM" id="SSF52833">
    <property type="entry name" value="Thioredoxin-like"/>
    <property type="match status" value="1"/>
</dbReference>
<keyword evidence="6" id="KW-1185">Reference proteome</keyword>
<gene>
    <name evidence="5" type="ORF">BN13_160017</name>
</gene>
<accession>A0A077M909</accession>
<dbReference type="Proteomes" id="UP000035720">
    <property type="component" value="Unassembled WGS sequence"/>
</dbReference>
<dbReference type="GO" id="GO:0046872">
    <property type="term" value="F:metal ion binding"/>
    <property type="evidence" value="ECO:0007669"/>
    <property type="project" value="UniProtKB-KW"/>
</dbReference>
<dbReference type="AlphaFoldDB" id="A0A077M909"/>
<reference evidence="5 6" key="1">
    <citation type="journal article" date="2013" name="ISME J.">
        <title>A metabolic model for members of the genus Tetrasphaera involved in enhanced biological phosphorus removal.</title>
        <authorList>
            <person name="Kristiansen R."/>
            <person name="Nguyen H.T.T."/>
            <person name="Saunders A.M."/>
            <person name="Nielsen J.L."/>
            <person name="Wimmer R."/>
            <person name="Le V.Q."/>
            <person name="McIlroy S.J."/>
            <person name="Petrovski S."/>
            <person name="Seviour R.J."/>
            <person name="Calteau A."/>
            <person name="Nielsen K.L."/>
            <person name="Nielsen P.H."/>
        </authorList>
    </citation>
    <scope>NUCLEOTIDE SEQUENCE [LARGE SCALE GENOMIC DNA]</scope>
    <source>
        <strain evidence="5 6">Ben 74</strain>
    </source>
</reference>
<evidence type="ECO:0000313" key="5">
    <source>
        <dbReference type="EMBL" id="CCI52335.1"/>
    </source>
</evidence>
<dbReference type="PANTHER" id="PTHR43342:SF2">
    <property type="entry name" value="POTENTIAL NAD-REDUCING HYDROGENASE SUBUNIT"/>
    <property type="match status" value="1"/>
</dbReference>
<evidence type="ECO:0000313" key="6">
    <source>
        <dbReference type="Proteomes" id="UP000035720"/>
    </source>
</evidence>
<dbReference type="STRING" id="1193518.BN13_160017"/>
<dbReference type="InterPro" id="IPR036249">
    <property type="entry name" value="Thioredoxin-like_sf"/>
</dbReference>
<dbReference type="Gene3D" id="1.10.10.1590">
    <property type="entry name" value="NADH-quinone oxidoreductase subunit E"/>
    <property type="match status" value="1"/>
</dbReference>
<name>A0A077M909_9MICO</name>
<dbReference type="Gene3D" id="3.40.30.10">
    <property type="entry name" value="Glutaredoxin"/>
    <property type="match status" value="1"/>
</dbReference>
<comment type="caution">
    <text evidence="5">The sequence shown here is derived from an EMBL/GenBank/DDBJ whole genome shotgun (WGS) entry which is preliminary data.</text>
</comment>
<keyword evidence="3" id="KW-0411">Iron-sulfur</keyword>
<evidence type="ECO:0000256" key="2">
    <source>
        <dbReference type="ARBA" id="ARBA00023004"/>
    </source>
</evidence>
<keyword evidence="1" id="KW-0479">Metal-binding</keyword>
<dbReference type="GO" id="GO:0051536">
    <property type="term" value="F:iron-sulfur cluster binding"/>
    <property type="evidence" value="ECO:0007669"/>
    <property type="project" value="UniProtKB-KW"/>
</dbReference>
<dbReference type="InterPro" id="IPR041921">
    <property type="entry name" value="NuoE_N"/>
</dbReference>
<proteinExistence type="predicted"/>
<protein>
    <submittedName>
        <fullName evidence="5">NADH dehydrogenase I chain E</fullName>
    </submittedName>
</protein>
<evidence type="ECO:0000256" key="3">
    <source>
        <dbReference type="ARBA" id="ARBA00023014"/>
    </source>
</evidence>
<evidence type="ECO:0000256" key="4">
    <source>
        <dbReference type="SAM" id="MobiDB-lite"/>
    </source>
</evidence>
<feature type="region of interest" description="Disordered" evidence="4">
    <location>
        <begin position="1"/>
        <end position="22"/>
    </location>
</feature>
<dbReference type="InterPro" id="IPR028431">
    <property type="entry name" value="NADP_DH_HndA-like"/>
</dbReference>
<dbReference type="PANTHER" id="PTHR43342">
    <property type="entry name" value="NADH-QUINONE OXIDOREDUCTASE, E SUBUNIT"/>
    <property type="match status" value="1"/>
</dbReference>
<dbReference type="EMBL" id="CAJC01000068">
    <property type="protein sequence ID" value="CCI52335.1"/>
    <property type="molecule type" value="Genomic_DNA"/>
</dbReference>
<organism evidence="5 6">
    <name type="scientific">Nostocoides jenkinsii Ben 74</name>
    <dbReference type="NCBI Taxonomy" id="1193518"/>
    <lineage>
        <taxon>Bacteria</taxon>
        <taxon>Bacillati</taxon>
        <taxon>Actinomycetota</taxon>
        <taxon>Actinomycetes</taxon>
        <taxon>Micrococcales</taxon>
        <taxon>Intrasporangiaceae</taxon>
        <taxon>Nostocoides</taxon>
    </lineage>
</organism>
<evidence type="ECO:0000256" key="1">
    <source>
        <dbReference type="ARBA" id="ARBA00022723"/>
    </source>
</evidence>
<dbReference type="Pfam" id="PF01257">
    <property type="entry name" value="2Fe-2S_thioredx"/>
    <property type="match status" value="1"/>
</dbReference>
<keyword evidence="2" id="KW-0408">Iron</keyword>